<keyword evidence="3" id="KW-1185">Reference proteome</keyword>
<organism evidence="2 3">
    <name type="scientific">Streptomyces ramulosus</name>
    <dbReference type="NCBI Taxonomy" id="47762"/>
    <lineage>
        <taxon>Bacteria</taxon>
        <taxon>Bacillati</taxon>
        <taxon>Actinomycetota</taxon>
        <taxon>Actinomycetes</taxon>
        <taxon>Kitasatosporales</taxon>
        <taxon>Streptomycetaceae</taxon>
        <taxon>Streptomyces</taxon>
    </lineage>
</organism>
<gene>
    <name evidence="2" type="ORF">ACFP3M_17390</name>
</gene>
<dbReference type="PRINTS" id="PR01955">
    <property type="entry name" value="LANCFRANKIA"/>
</dbReference>
<accession>A0ABW1FKV1</accession>
<dbReference type="InterPro" id="IPR033889">
    <property type="entry name" value="LanC"/>
</dbReference>
<dbReference type="EMBL" id="JBHSPW010000007">
    <property type="protein sequence ID" value="MFC5894590.1"/>
    <property type="molecule type" value="Genomic_DNA"/>
</dbReference>
<sequence length="469" mass="48564">MTPSPATAAPDPRARAAAVSHAIAERLADPEGALAQAPGRAPSSLDDGHPAMTLLCAELSHEAPELRRAAHAHLAAGAALLTGGPPQSLFRGGVPALAFAAHAARRTPDDYAGLLARLDTALDRVTRGALEPERARLDAGRAGVGYWRYDLINGITGLTRLLLLRRATHPEASAAALTYLVRLTRPLTRDGAPVPGWWSPDGPGAPGDPHPEYPRGHVNFGLAHGISGPLAVLSAALRDGVSVPGLREAVTALVAELLAHRTEAGGWPAWTALERYGTEPPAPGRTAWCYGTPATAAALHQAGRALGDTGLRILAADALADDLDRPRRVTDHAFCHGHAGLLHLCHTLTEDTPHPRLTDHRDALAARLVAAYDPELPYGFPAVAAAADPDVPYGPRPPAAREGTADPDLPYGARTAPASERPGPPDPVGGGTPAGPGLLSGAAGIALALHAYATDAPPRTSWDAAFLLR</sequence>
<dbReference type="Pfam" id="PF05147">
    <property type="entry name" value="LANC_like"/>
    <property type="match status" value="1"/>
</dbReference>
<comment type="caution">
    <text evidence="2">The sequence shown here is derived from an EMBL/GenBank/DDBJ whole genome shotgun (WGS) entry which is preliminary data.</text>
</comment>
<dbReference type="SMART" id="SM01260">
    <property type="entry name" value="LANC_like"/>
    <property type="match status" value="1"/>
</dbReference>
<evidence type="ECO:0000313" key="2">
    <source>
        <dbReference type="EMBL" id="MFC5894590.1"/>
    </source>
</evidence>
<dbReference type="RefSeq" id="WP_345088864.1">
    <property type="nucleotide sequence ID" value="NZ_BAAAWG010000015.1"/>
</dbReference>
<dbReference type="Proteomes" id="UP001596241">
    <property type="component" value="Unassembled WGS sequence"/>
</dbReference>
<dbReference type="SUPFAM" id="SSF158745">
    <property type="entry name" value="LanC-like"/>
    <property type="match status" value="1"/>
</dbReference>
<protein>
    <submittedName>
        <fullName evidence="2">Lanthionine synthetase C family protein</fullName>
    </submittedName>
</protein>
<dbReference type="Gene3D" id="1.50.10.20">
    <property type="match status" value="1"/>
</dbReference>
<evidence type="ECO:0000256" key="1">
    <source>
        <dbReference type="SAM" id="MobiDB-lite"/>
    </source>
</evidence>
<proteinExistence type="predicted"/>
<dbReference type="InterPro" id="IPR007822">
    <property type="entry name" value="LANC-like"/>
</dbReference>
<dbReference type="PRINTS" id="PR01950">
    <property type="entry name" value="LANCSUPER"/>
</dbReference>
<name>A0ABW1FKV1_9ACTN</name>
<feature type="region of interest" description="Disordered" evidence="1">
    <location>
        <begin position="391"/>
        <end position="436"/>
    </location>
</feature>
<reference evidence="3" key="1">
    <citation type="journal article" date="2019" name="Int. J. Syst. Evol. Microbiol.">
        <title>The Global Catalogue of Microorganisms (GCM) 10K type strain sequencing project: providing services to taxonomists for standard genome sequencing and annotation.</title>
        <authorList>
            <consortium name="The Broad Institute Genomics Platform"/>
            <consortium name="The Broad Institute Genome Sequencing Center for Infectious Disease"/>
            <person name="Wu L."/>
            <person name="Ma J."/>
        </authorList>
    </citation>
    <scope>NUCLEOTIDE SEQUENCE [LARGE SCALE GENOMIC DNA]</scope>
    <source>
        <strain evidence="3">CGMCC 1.15809</strain>
    </source>
</reference>
<evidence type="ECO:0000313" key="3">
    <source>
        <dbReference type="Proteomes" id="UP001596241"/>
    </source>
</evidence>
<dbReference type="CDD" id="cd04793">
    <property type="entry name" value="LanC"/>
    <property type="match status" value="1"/>
</dbReference>